<evidence type="ECO:0000313" key="1">
    <source>
        <dbReference type="EMBL" id="KAK7359289.1"/>
    </source>
</evidence>
<comment type="caution">
    <text evidence="1">The sequence shown here is derived from an EMBL/GenBank/DDBJ whole genome shotgun (WGS) entry which is preliminary data.</text>
</comment>
<evidence type="ECO:0000313" key="2">
    <source>
        <dbReference type="Proteomes" id="UP001367508"/>
    </source>
</evidence>
<gene>
    <name evidence="1" type="ORF">VNO77_01242</name>
</gene>
<reference evidence="1 2" key="1">
    <citation type="submission" date="2024-01" db="EMBL/GenBank/DDBJ databases">
        <title>The genomes of 5 underutilized Papilionoideae crops provide insights into root nodulation and disease resistanc.</title>
        <authorList>
            <person name="Jiang F."/>
        </authorList>
    </citation>
    <scope>NUCLEOTIDE SEQUENCE [LARGE SCALE GENOMIC DNA]</scope>
    <source>
        <strain evidence="1">LVBAO_FW01</strain>
        <tissue evidence="1">Leaves</tissue>
    </source>
</reference>
<keyword evidence="2" id="KW-1185">Reference proteome</keyword>
<sequence>MGGDIKVCCEGTYNSGFVEKFGSYFSMPIILRSFSKSFQEKEKTLGYSLRKISSQTLWTPSMDFLTSESKSTFIAG</sequence>
<protein>
    <submittedName>
        <fullName evidence="1">Uncharacterized protein</fullName>
    </submittedName>
</protein>
<organism evidence="1 2">
    <name type="scientific">Canavalia gladiata</name>
    <name type="common">Sword bean</name>
    <name type="synonym">Dolichos gladiatus</name>
    <dbReference type="NCBI Taxonomy" id="3824"/>
    <lineage>
        <taxon>Eukaryota</taxon>
        <taxon>Viridiplantae</taxon>
        <taxon>Streptophyta</taxon>
        <taxon>Embryophyta</taxon>
        <taxon>Tracheophyta</taxon>
        <taxon>Spermatophyta</taxon>
        <taxon>Magnoliopsida</taxon>
        <taxon>eudicotyledons</taxon>
        <taxon>Gunneridae</taxon>
        <taxon>Pentapetalae</taxon>
        <taxon>rosids</taxon>
        <taxon>fabids</taxon>
        <taxon>Fabales</taxon>
        <taxon>Fabaceae</taxon>
        <taxon>Papilionoideae</taxon>
        <taxon>50 kb inversion clade</taxon>
        <taxon>NPAAA clade</taxon>
        <taxon>indigoferoid/millettioid clade</taxon>
        <taxon>Phaseoleae</taxon>
        <taxon>Canavalia</taxon>
    </lineage>
</organism>
<dbReference type="Proteomes" id="UP001367508">
    <property type="component" value="Unassembled WGS sequence"/>
</dbReference>
<accession>A0AAN9MVI9</accession>
<dbReference type="AlphaFoldDB" id="A0AAN9MVI9"/>
<dbReference type="EMBL" id="JAYMYQ010000001">
    <property type="protein sequence ID" value="KAK7359289.1"/>
    <property type="molecule type" value="Genomic_DNA"/>
</dbReference>
<name>A0AAN9MVI9_CANGL</name>
<proteinExistence type="predicted"/>